<dbReference type="InterPro" id="IPR049331">
    <property type="entry name" value="Top1B_N_bact"/>
</dbReference>
<dbReference type="PANTHER" id="PTHR10290">
    <property type="entry name" value="DNA TOPOISOMERASE I"/>
    <property type="match status" value="1"/>
</dbReference>
<dbReference type="STRING" id="1048983.EL17_19210"/>
<comment type="caution">
    <text evidence="9">The sequence shown here is derived from an EMBL/GenBank/DDBJ whole genome shotgun (WGS) entry which is preliminary data.</text>
</comment>
<evidence type="ECO:0000259" key="8">
    <source>
        <dbReference type="Pfam" id="PF21338"/>
    </source>
</evidence>
<dbReference type="EMBL" id="JMIH01000028">
    <property type="protein sequence ID" value="KEO72044.1"/>
    <property type="molecule type" value="Genomic_DNA"/>
</dbReference>
<feature type="domain" description="DNA topoisomerase I catalytic core eukaryotic-type" evidence="7">
    <location>
        <begin position="89"/>
        <end position="304"/>
    </location>
</feature>
<comment type="similarity">
    <text evidence="2">Belongs to the type IB topoisomerase family.</text>
</comment>
<evidence type="ECO:0000256" key="2">
    <source>
        <dbReference type="ARBA" id="ARBA00006645"/>
    </source>
</evidence>
<dbReference type="PRINTS" id="PR00416">
    <property type="entry name" value="EUTPISMRASEI"/>
</dbReference>
<organism evidence="9 10">
    <name type="scientific">Anditalea andensis</name>
    <dbReference type="NCBI Taxonomy" id="1048983"/>
    <lineage>
        <taxon>Bacteria</taxon>
        <taxon>Pseudomonadati</taxon>
        <taxon>Bacteroidota</taxon>
        <taxon>Cytophagia</taxon>
        <taxon>Cytophagales</taxon>
        <taxon>Cytophagaceae</taxon>
        <taxon>Anditalea</taxon>
    </lineage>
</organism>
<dbReference type="Gene3D" id="1.10.132.120">
    <property type="match status" value="1"/>
</dbReference>
<dbReference type="EC" id="5.6.2.1" evidence="3"/>
<dbReference type="OrthoDB" id="9778962at2"/>
<dbReference type="RefSeq" id="WP_035078194.1">
    <property type="nucleotide sequence ID" value="NZ_JMIH01000028.1"/>
</dbReference>
<sequence>MTIPENLIYTDQEAPGILRKRAGTGFYYVTTQGTKITAKTTLKRIEQLVIPPQWKKVWITKTPKAHIQAVGYDQKGRKQYLYHPKWILHRQNSKYERLRHFGEALPSIRKRIAKDIKREGWPKEKVLAIMVMILDEAFIRVGNLSYAKENGTYGLSTLRRKHVNFQDGIVSFEFKAKSGIYQKVTLEDETLVNLVKDCHDLPGYELFRYYDDATKCYCNLMSDHVNEYLRDITGEDFSAKNFRTWAGSVLTLKLKKEAEQEIEENPRKKLDTTLVNLVAQKLNNTVSVCRQYYIHPQILEKAFSLDLDVEMKYAKTKYKKYRNKLQPEEILTLHLLDEK</sequence>
<comment type="catalytic activity">
    <reaction evidence="1">
        <text>ATP-independent breakage of single-stranded DNA, followed by passage and rejoining.</text>
        <dbReference type="EC" id="5.6.2.1"/>
    </reaction>
</comment>
<keyword evidence="4" id="KW-0799">Topoisomerase</keyword>
<evidence type="ECO:0000256" key="6">
    <source>
        <dbReference type="ARBA" id="ARBA00023235"/>
    </source>
</evidence>
<accession>A0A074KT03</accession>
<evidence type="ECO:0000256" key="1">
    <source>
        <dbReference type="ARBA" id="ARBA00000213"/>
    </source>
</evidence>
<dbReference type="Gene3D" id="3.90.15.10">
    <property type="entry name" value="Topoisomerase I, Chain A, domain 3"/>
    <property type="match status" value="1"/>
</dbReference>
<dbReference type="GO" id="GO:0007059">
    <property type="term" value="P:chromosome segregation"/>
    <property type="evidence" value="ECO:0007669"/>
    <property type="project" value="TreeGrafter"/>
</dbReference>
<evidence type="ECO:0000256" key="4">
    <source>
        <dbReference type="ARBA" id="ARBA00023029"/>
    </source>
</evidence>
<dbReference type="eggNOG" id="COG3569">
    <property type="taxonomic scope" value="Bacteria"/>
</dbReference>
<dbReference type="Gene3D" id="3.30.66.10">
    <property type="entry name" value="DNA topoisomerase I domain"/>
    <property type="match status" value="1"/>
</dbReference>
<dbReference type="Pfam" id="PF01028">
    <property type="entry name" value="Topoisom_I"/>
    <property type="match status" value="1"/>
</dbReference>
<keyword evidence="10" id="KW-1185">Reference proteome</keyword>
<evidence type="ECO:0000313" key="10">
    <source>
        <dbReference type="Proteomes" id="UP000027821"/>
    </source>
</evidence>
<dbReference type="GO" id="GO:0006260">
    <property type="term" value="P:DNA replication"/>
    <property type="evidence" value="ECO:0007669"/>
    <property type="project" value="TreeGrafter"/>
</dbReference>
<dbReference type="InterPro" id="IPR001631">
    <property type="entry name" value="TopoI"/>
</dbReference>
<dbReference type="GO" id="GO:0003917">
    <property type="term" value="F:DNA topoisomerase type I (single strand cut, ATP-independent) activity"/>
    <property type="evidence" value="ECO:0007669"/>
    <property type="project" value="UniProtKB-EC"/>
</dbReference>
<protein>
    <recommendedName>
        <fullName evidence="3">DNA topoisomerase</fullName>
        <ecNumber evidence="3">5.6.2.1</ecNumber>
    </recommendedName>
</protein>
<dbReference type="SUPFAM" id="SSF55869">
    <property type="entry name" value="DNA topoisomerase I domain"/>
    <property type="match status" value="1"/>
</dbReference>
<dbReference type="InterPro" id="IPR051062">
    <property type="entry name" value="Topoisomerase_IB"/>
</dbReference>
<gene>
    <name evidence="9" type="ORF">EL17_19210</name>
</gene>
<dbReference type="Pfam" id="PF21338">
    <property type="entry name" value="Top1B_N_bact"/>
    <property type="match status" value="1"/>
</dbReference>
<dbReference type="PANTHER" id="PTHR10290:SF3">
    <property type="entry name" value="DNA TOPOISOMERASE 1"/>
    <property type="match status" value="1"/>
</dbReference>
<dbReference type="GO" id="GO:0003677">
    <property type="term" value="F:DNA binding"/>
    <property type="evidence" value="ECO:0007669"/>
    <property type="project" value="UniProtKB-KW"/>
</dbReference>
<dbReference type="InterPro" id="IPR035447">
    <property type="entry name" value="DNA_topo_I_N_sf"/>
</dbReference>
<dbReference type="InterPro" id="IPR013500">
    <property type="entry name" value="TopoI_cat_euk"/>
</dbReference>
<proteinExistence type="inferred from homology"/>
<dbReference type="PROSITE" id="PS52038">
    <property type="entry name" value="TOPO_IB_2"/>
    <property type="match status" value="1"/>
</dbReference>
<dbReference type="Proteomes" id="UP000027821">
    <property type="component" value="Unassembled WGS sequence"/>
</dbReference>
<evidence type="ECO:0000313" key="9">
    <source>
        <dbReference type="EMBL" id="KEO72044.1"/>
    </source>
</evidence>
<evidence type="ECO:0000259" key="7">
    <source>
        <dbReference type="Pfam" id="PF01028"/>
    </source>
</evidence>
<dbReference type="AlphaFoldDB" id="A0A074KT03"/>
<keyword evidence="6" id="KW-0413">Isomerase</keyword>
<dbReference type="GO" id="GO:0006265">
    <property type="term" value="P:DNA topological change"/>
    <property type="evidence" value="ECO:0007669"/>
    <property type="project" value="InterPro"/>
</dbReference>
<dbReference type="SUPFAM" id="SSF56349">
    <property type="entry name" value="DNA breaking-rejoining enzymes"/>
    <property type="match status" value="1"/>
</dbReference>
<evidence type="ECO:0000256" key="3">
    <source>
        <dbReference type="ARBA" id="ARBA00012891"/>
    </source>
</evidence>
<reference evidence="9 10" key="1">
    <citation type="submission" date="2014-04" db="EMBL/GenBank/DDBJ databases">
        <title>Characterization and application of a salt tolerant electro-active bacterium.</title>
        <authorList>
            <person name="Yang L."/>
            <person name="Wei S."/>
            <person name="Tay Q.X.M."/>
        </authorList>
    </citation>
    <scope>NUCLEOTIDE SEQUENCE [LARGE SCALE GENOMIC DNA]</scope>
    <source>
        <strain evidence="9 10">LY1</strain>
    </source>
</reference>
<keyword evidence="5" id="KW-0238">DNA-binding</keyword>
<evidence type="ECO:0000256" key="5">
    <source>
        <dbReference type="ARBA" id="ARBA00023125"/>
    </source>
</evidence>
<feature type="domain" description="DNA topoisomerase IB N-terminal" evidence="8">
    <location>
        <begin position="25"/>
        <end position="73"/>
    </location>
</feature>
<dbReference type="InterPro" id="IPR014711">
    <property type="entry name" value="TopoI_cat_a-hlx-sub_euk"/>
</dbReference>
<name>A0A074KT03_9BACT</name>
<dbReference type="InterPro" id="IPR011010">
    <property type="entry name" value="DNA_brk_join_enz"/>
</dbReference>